<proteinExistence type="predicted"/>
<gene>
    <name evidence="1" type="ORF">SAMN05216201_109100</name>
</gene>
<dbReference type="STRING" id="915471.SAMN05216201_109100"/>
<sequence>MPQPNERAFLQHMLQGQAAPILFCESLFRISQTLDDLIDGDKPVTGNAVYRAFWEALIDLPGNPFYRQHESVLRPLMAAALQDWRDSVTLERTGDHHGRTLAFVLRDQLTSLVVQCAGIVGGFDWMQQVSAEIRRHFHEDALDDYLGEFKTGAEEVQA</sequence>
<evidence type="ECO:0000313" key="1">
    <source>
        <dbReference type="EMBL" id="SEJ46980.1"/>
    </source>
</evidence>
<evidence type="ECO:0000313" key="2">
    <source>
        <dbReference type="Proteomes" id="UP000242930"/>
    </source>
</evidence>
<keyword evidence="2" id="KW-1185">Reference proteome</keyword>
<name>A0A1H6ZBP2_9PSED</name>
<accession>A0A1H6ZBP2</accession>
<dbReference type="Proteomes" id="UP000242930">
    <property type="component" value="Unassembled WGS sequence"/>
</dbReference>
<organism evidence="1 2">
    <name type="scientific">Pseudomonas linyingensis</name>
    <dbReference type="NCBI Taxonomy" id="915471"/>
    <lineage>
        <taxon>Bacteria</taxon>
        <taxon>Pseudomonadati</taxon>
        <taxon>Pseudomonadota</taxon>
        <taxon>Gammaproteobacteria</taxon>
        <taxon>Pseudomonadales</taxon>
        <taxon>Pseudomonadaceae</taxon>
        <taxon>Pseudomonas</taxon>
    </lineage>
</organism>
<dbReference type="RefSeq" id="WP_090311391.1">
    <property type="nucleotide sequence ID" value="NZ_FNZE01000009.1"/>
</dbReference>
<dbReference type="EMBL" id="FNZE01000009">
    <property type="protein sequence ID" value="SEJ46980.1"/>
    <property type="molecule type" value="Genomic_DNA"/>
</dbReference>
<dbReference type="AlphaFoldDB" id="A0A1H6ZBP2"/>
<protein>
    <submittedName>
        <fullName evidence="1">Uncharacterized protein</fullName>
    </submittedName>
</protein>
<dbReference type="OrthoDB" id="8655093at2"/>
<reference evidence="2" key="1">
    <citation type="submission" date="2016-10" db="EMBL/GenBank/DDBJ databases">
        <authorList>
            <person name="Varghese N."/>
            <person name="Submissions S."/>
        </authorList>
    </citation>
    <scope>NUCLEOTIDE SEQUENCE [LARGE SCALE GENOMIC DNA]</scope>
    <source>
        <strain evidence="2">LMG 25967</strain>
    </source>
</reference>